<sequence length="436" mass="46606">MSEKKEFAEIEKKLQAMASPGIRPGLARLAKLLLEAETPQDKFPAVHIAGTNGKGSTAASLYSILRASGYKTALYTSPHLVDFSERLEIDGKRISSTKWRGAIAEIESIIGRTPFFSENLPTYFELTTAAAMLITAEEEPDVAIFEAGMGGRLDATNILGDVRLSVIVPIGLDHMEYLGGTLAKVAAEKFAIMRRGAPALFAGSKELNAQFAAAAKSSGAVPYIFSSLRRITDASYSLRGCDFTLADAAGAKDSYHTPLVGTFQPENASLAVTAAELLAKDFPKITKQTIKAGAASAVWQGRMEVVSPRRPFIIDGGHNPHAMRRVAQTLKTLLPGRRVNIVVAMMKDKEVGRALAYLRGADAALFCTQVPGSARSLDAYEMKRAAEAEGLETAGGYDDPVEAINAALALPSPLLCCGSLFLVGYIKEHIGELRGL</sequence>
<dbReference type="InterPro" id="IPR018109">
    <property type="entry name" value="Folylpolyglutamate_synth_CS"/>
</dbReference>
<dbReference type="Pfam" id="PF02875">
    <property type="entry name" value="Mur_ligase_C"/>
    <property type="match status" value="1"/>
</dbReference>
<dbReference type="SUPFAM" id="SSF53244">
    <property type="entry name" value="MurD-like peptide ligases, peptide-binding domain"/>
    <property type="match status" value="1"/>
</dbReference>
<feature type="domain" description="Mur ligase central" evidence="12">
    <location>
        <begin position="48"/>
        <end position="275"/>
    </location>
</feature>
<evidence type="ECO:0000259" key="11">
    <source>
        <dbReference type="Pfam" id="PF02875"/>
    </source>
</evidence>
<dbReference type="Pfam" id="PF08245">
    <property type="entry name" value="Mur_ligase_M"/>
    <property type="match status" value="1"/>
</dbReference>
<dbReference type="PANTHER" id="PTHR11136">
    <property type="entry name" value="FOLYLPOLYGLUTAMATE SYNTHASE-RELATED"/>
    <property type="match status" value="1"/>
</dbReference>
<name>A0A073IQ05_9BACT</name>
<dbReference type="GO" id="GO:0046872">
    <property type="term" value="F:metal ion binding"/>
    <property type="evidence" value="ECO:0007669"/>
    <property type="project" value="UniProtKB-KW"/>
</dbReference>
<gene>
    <name evidence="13" type="ORF">EH55_09965</name>
</gene>
<evidence type="ECO:0000256" key="3">
    <source>
        <dbReference type="ARBA" id="ARBA00022598"/>
    </source>
</evidence>
<dbReference type="PROSITE" id="PS01012">
    <property type="entry name" value="FOLYLPOLYGLU_SYNT_2"/>
    <property type="match status" value="1"/>
</dbReference>
<evidence type="ECO:0000313" key="13">
    <source>
        <dbReference type="EMBL" id="KEJ91521.1"/>
    </source>
</evidence>
<keyword evidence="5 10" id="KW-0547">Nucleotide-binding</keyword>
<evidence type="ECO:0000313" key="14">
    <source>
        <dbReference type="Proteomes" id="UP000027665"/>
    </source>
</evidence>
<dbReference type="InterPro" id="IPR036565">
    <property type="entry name" value="Mur-like_cat_sf"/>
</dbReference>
<comment type="similarity">
    <text evidence="1 10">Belongs to the folylpolyglutamate synthase family.</text>
</comment>
<evidence type="ECO:0000256" key="4">
    <source>
        <dbReference type="ARBA" id="ARBA00022723"/>
    </source>
</evidence>
<evidence type="ECO:0000259" key="12">
    <source>
        <dbReference type="Pfam" id="PF08245"/>
    </source>
</evidence>
<dbReference type="EC" id="6.3.2.17" evidence="2"/>
<keyword evidence="6 10" id="KW-0067">ATP-binding</keyword>
<dbReference type="InterPro" id="IPR004101">
    <property type="entry name" value="Mur_ligase_C"/>
</dbReference>
<dbReference type="NCBIfam" id="TIGR01499">
    <property type="entry name" value="folC"/>
    <property type="match status" value="1"/>
</dbReference>
<evidence type="ECO:0000256" key="2">
    <source>
        <dbReference type="ARBA" id="ARBA00013025"/>
    </source>
</evidence>
<keyword evidence="7" id="KW-0460">Magnesium</keyword>
<keyword evidence="4" id="KW-0479">Metal-binding</keyword>
<dbReference type="Gene3D" id="3.40.1190.10">
    <property type="entry name" value="Mur-like, catalytic domain"/>
    <property type="match status" value="1"/>
</dbReference>
<keyword evidence="14" id="KW-1185">Reference proteome</keyword>
<dbReference type="Gene3D" id="3.90.190.20">
    <property type="entry name" value="Mur ligase, C-terminal domain"/>
    <property type="match status" value="1"/>
</dbReference>
<comment type="catalytic activity">
    <reaction evidence="9">
        <text>(6S)-5,6,7,8-tetrahydrofolyl-(gamma-L-Glu)(n) + L-glutamate + ATP = (6S)-5,6,7,8-tetrahydrofolyl-(gamma-L-Glu)(n+1) + ADP + phosphate + H(+)</text>
        <dbReference type="Rhea" id="RHEA:10580"/>
        <dbReference type="Rhea" id="RHEA-COMP:14738"/>
        <dbReference type="Rhea" id="RHEA-COMP:14740"/>
        <dbReference type="ChEBI" id="CHEBI:15378"/>
        <dbReference type="ChEBI" id="CHEBI:29985"/>
        <dbReference type="ChEBI" id="CHEBI:30616"/>
        <dbReference type="ChEBI" id="CHEBI:43474"/>
        <dbReference type="ChEBI" id="CHEBI:141005"/>
        <dbReference type="ChEBI" id="CHEBI:456216"/>
        <dbReference type="EC" id="6.3.2.17"/>
    </reaction>
</comment>
<evidence type="ECO:0000256" key="10">
    <source>
        <dbReference type="PIRNR" id="PIRNR001563"/>
    </source>
</evidence>
<dbReference type="GO" id="GO:0004326">
    <property type="term" value="F:tetrahydrofolylpolyglutamate synthase activity"/>
    <property type="evidence" value="ECO:0007669"/>
    <property type="project" value="UniProtKB-EC"/>
</dbReference>
<comment type="caution">
    <text evidence="13">The sequence shown here is derived from an EMBL/GenBank/DDBJ whole genome shotgun (WGS) entry which is preliminary data.</text>
</comment>
<reference evidence="13 14" key="1">
    <citation type="submission" date="2014-04" db="EMBL/GenBank/DDBJ databases">
        <title>Draft Genome Sequence of Synergistes jonesii.</title>
        <authorList>
            <person name="Coil D.A."/>
            <person name="Eisen J.A."/>
            <person name="Holland-Moritz H.E."/>
        </authorList>
    </citation>
    <scope>NUCLEOTIDE SEQUENCE [LARGE SCALE GENOMIC DNA]</scope>
    <source>
        <strain evidence="13 14">78-1</strain>
    </source>
</reference>
<accession>A0A073IQ05</accession>
<dbReference type="OrthoDB" id="9809356at2"/>
<organism evidence="13 14">
    <name type="scientific">Synergistes jonesii</name>
    <dbReference type="NCBI Taxonomy" id="2754"/>
    <lineage>
        <taxon>Bacteria</taxon>
        <taxon>Thermotogati</taxon>
        <taxon>Synergistota</taxon>
        <taxon>Synergistia</taxon>
        <taxon>Synergistales</taxon>
        <taxon>Synergistaceae</taxon>
        <taxon>Synergistes</taxon>
    </lineage>
</organism>
<feature type="domain" description="Mur ligase C-terminal" evidence="11">
    <location>
        <begin position="301"/>
        <end position="410"/>
    </location>
</feature>
<evidence type="ECO:0000256" key="7">
    <source>
        <dbReference type="ARBA" id="ARBA00022842"/>
    </source>
</evidence>
<dbReference type="SUPFAM" id="SSF53623">
    <property type="entry name" value="MurD-like peptide ligases, catalytic domain"/>
    <property type="match status" value="1"/>
</dbReference>
<dbReference type="GeneID" id="90984428"/>
<dbReference type="RefSeq" id="WP_037977947.1">
    <property type="nucleotide sequence ID" value="NZ_JMKI01000047.1"/>
</dbReference>
<dbReference type="PATRIC" id="fig|2754.20.peg.969"/>
<dbReference type="AlphaFoldDB" id="A0A073IQ05"/>
<protein>
    <recommendedName>
        <fullName evidence="2">tetrahydrofolate synthase</fullName>
        <ecNumber evidence="2">6.3.2.17</ecNumber>
    </recommendedName>
    <alternativeName>
        <fullName evidence="8">Tetrahydrofolylpolyglutamate synthase</fullName>
    </alternativeName>
</protein>
<dbReference type="Proteomes" id="UP000027665">
    <property type="component" value="Unassembled WGS sequence"/>
</dbReference>
<dbReference type="PIRSF" id="PIRSF001563">
    <property type="entry name" value="Folylpolyglu_synth"/>
    <property type="match status" value="1"/>
</dbReference>
<evidence type="ECO:0000256" key="9">
    <source>
        <dbReference type="ARBA" id="ARBA00047493"/>
    </source>
</evidence>
<evidence type="ECO:0000256" key="1">
    <source>
        <dbReference type="ARBA" id="ARBA00008276"/>
    </source>
</evidence>
<dbReference type="PANTHER" id="PTHR11136:SF0">
    <property type="entry name" value="DIHYDROFOLATE SYNTHETASE-RELATED"/>
    <property type="match status" value="1"/>
</dbReference>
<dbReference type="PROSITE" id="PS01011">
    <property type="entry name" value="FOLYLPOLYGLU_SYNT_1"/>
    <property type="match status" value="1"/>
</dbReference>
<dbReference type="STRING" id="2754.EH55_09965"/>
<dbReference type="GO" id="GO:0005737">
    <property type="term" value="C:cytoplasm"/>
    <property type="evidence" value="ECO:0007669"/>
    <property type="project" value="TreeGrafter"/>
</dbReference>
<evidence type="ECO:0000256" key="6">
    <source>
        <dbReference type="ARBA" id="ARBA00022840"/>
    </source>
</evidence>
<keyword evidence="3 10" id="KW-0436">Ligase</keyword>
<dbReference type="InterPro" id="IPR013221">
    <property type="entry name" value="Mur_ligase_cen"/>
</dbReference>
<dbReference type="eggNOG" id="COG0285">
    <property type="taxonomic scope" value="Bacteria"/>
</dbReference>
<evidence type="ECO:0000256" key="8">
    <source>
        <dbReference type="ARBA" id="ARBA00030592"/>
    </source>
</evidence>
<dbReference type="EMBL" id="JMKI01000047">
    <property type="protein sequence ID" value="KEJ91521.1"/>
    <property type="molecule type" value="Genomic_DNA"/>
</dbReference>
<dbReference type="GO" id="GO:0005524">
    <property type="term" value="F:ATP binding"/>
    <property type="evidence" value="ECO:0007669"/>
    <property type="project" value="UniProtKB-KW"/>
</dbReference>
<dbReference type="InterPro" id="IPR001645">
    <property type="entry name" value="Folylpolyglutamate_synth"/>
</dbReference>
<dbReference type="InterPro" id="IPR036615">
    <property type="entry name" value="Mur_ligase_C_dom_sf"/>
</dbReference>
<dbReference type="GO" id="GO:0008841">
    <property type="term" value="F:dihydrofolate synthase activity"/>
    <property type="evidence" value="ECO:0007669"/>
    <property type="project" value="TreeGrafter"/>
</dbReference>
<proteinExistence type="inferred from homology"/>
<evidence type="ECO:0000256" key="5">
    <source>
        <dbReference type="ARBA" id="ARBA00022741"/>
    </source>
</evidence>